<gene>
    <name evidence="2" type="ORF">Agub_g10852</name>
</gene>
<feature type="transmembrane region" description="Helical" evidence="1">
    <location>
        <begin position="139"/>
        <end position="160"/>
    </location>
</feature>
<protein>
    <recommendedName>
        <fullName evidence="4">Transmembrane protein</fullName>
    </recommendedName>
</protein>
<evidence type="ECO:0000313" key="3">
    <source>
        <dbReference type="Proteomes" id="UP001054857"/>
    </source>
</evidence>
<sequence>MCCCAMAIFKKVVVGLCSLLKVFLATAIIVVVTLKLYNVDFKVAGLSNPLHAECLLSGDVRGANVCLYTYAVCGLSLLVSMLLSTLMCFTCNCCGLGGWLEFIVACFQSAWWIIASIVLAKKVKDSNDLGLANEGWRDAVVVMTWTCAALALVTALVCLVDACKCLRECCSCCCRGEDDGDHKSKVMTA</sequence>
<feature type="transmembrane region" description="Helical" evidence="1">
    <location>
        <begin position="96"/>
        <end position="119"/>
    </location>
</feature>
<accession>A0AAD3HQ17</accession>
<evidence type="ECO:0008006" key="4">
    <source>
        <dbReference type="Google" id="ProtNLM"/>
    </source>
</evidence>
<name>A0AAD3HQ17_9CHLO</name>
<dbReference type="Proteomes" id="UP001054857">
    <property type="component" value="Unassembled WGS sequence"/>
</dbReference>
<keyword evidence="1" id="KW-0472">Membrane</keyword>
<organism evidence="2 3">
    <name type="scientific">Astrephomene gubernaculifera</name>
    <dbReference type="NCBI Taxonomy" id="47775"/>
    <lineage>
        <taxon>Eukaryota</taxon>
        <taxon>Viridiplantae</taxon>
        <taxon>Chlorophyta</taxon>
        <taxon>core chlorophytes</taxon>
        <taxon>Chlorophyceae</taxon>
        <taxon>CS clade</taxon>
        <taxon>Chlamydomonadales</taxon>
        <taxon>Astrephomenaceae</taxon>
        <taxon>Astrephomene</taxon>
    </lineage>
</organism>
<dbReference type="EMBL" id="BMAR01000026">
    <property type="protein sequence ID" value="GFR48903.1"/>
    <property type="molecule type" value="Genomic_DNA"/>
</dbReference>
<feature type="transmembrane region" description="Helical" evidence="1">
    <location>
        <begin position="12"/>
        <end position="37"/>
    </location>
</feature>
<reference evidence="2 3" key="1">
    <citation type="journal article" date="2021" name="Sci. Rep.">
        <title>Genome sequencing of the multicellular alga Astrephomene provides insights into convergent evolution of germ-soma differentiation.</title>
        <authorList>
            <person name="Yamashita S."/>
            <person name="Yamamoto K."/>
            <person name="Matsuzaki R."/>
            <person name="Suzuki S."/>
            <person name="Yamaguchi H."/>
            <person name="Hirooka S."/>
            <person name="Minakuchi Y."/>
            <person name="Miyagishima S."/>
            <person name="Kawachi M."/>
            <person name="Toyoda A."/>
            <person name="Nozaki H."/>
        </authorList>
    </citation>
    <scope>NUCLEOTIDE SEQUENCE [LARGE SCALE GENOMIC DNA]</scope>
    <source>
        <strain evidence="2 3">NIES-4017</strain>
    </source>
</reference>
<feature type="transmembrane region" description="Helical" evidence="1">
    <location>
        <begin position="67"/>
        <end position="89"/>
    </location>
</feature>
<dbReference type="AlphaFoldDB" id="A0AAD3HQ17"/>
<keyword evidence="1" id="KW-1133">Transmembrane helix</keyword>
<proteinExistence type="predicted"/>
<evidence type="ECO:0000313" key="2">
    <source>
        <dbReference type="EMBL" id="GFR48903.1"/>
    </source>
</evidence>
<evidence type="ECO:0000256" key="1">
    <source>
        <dbReference type="SAM" id="Phobius"/>
    </source>
</evidence>
<keyword evidence="3" id="KW-1185">Reference proteome</keyword>
<comment type="caution">
    <text evidence="2">The sequence shown here is derived from an EMBL/GenBank/DDBJ whole genome shotgun (WGS) entry which is preliminary data.</text>
</comment>
<keyword evidence="1" id="KW-0812">Transmembrane</keyword>